<feature type="transmembrane region" description="Helical" evidence="1">
    <location>
        <begin position="415"/>
        <end position="438"/>
    </location>
</feature>
<feature type="transmembrane region" description="Helical" evidence="1">
    <location>
        <begin position="101"/>
        <end position="126"/>
    </location>
</feature>
<feature type="transmembrane region" description="Helical" evidence="1">
    <location>
        <begin position="571"/>
        <end position="591"/>
    </location>
</feature>
<dbReference type="Pfam" id="PF01433">
    <property type="entry name" value="Peptidase_M1"/>
    <property type="match status" value="1"/>
</dbReference>
<evidence type="ECO:0000259" key="2">
    <source>
        <dbReference type="Pfam" id="PF01433"/>
    </source>
</evidence>
<dbReference type="Gene3D" id="1.10.390.10">
    <property type="entry name" value="Neutral Protease Domain 2"/>
    <property type="match status" value="1"/>
</dbReference>
<keyword evidence="1" id="KW-1133">Transmembrane helix</keyword>
<dbReference type="SUPFAM" id="SSF55486">
    <property type="entry name" value="Metalloproteases ('zincins'), catalytic domain"/>
    <property type="match status" value="1"/>
</dbReference>
<organism evidence="3 4">
    <name type="scientific">Duganella phyllosphaerae</name>
    <dbReference type="NCBI Taxonomy" id="762836"/>
    <lineage>
        <taxon>Bacteria</taxon>
        <taxon>Pseudomonadati</taxon>
        <taxon>Pseudomonadota</taxon>
        <taxon>Betaproteobacteria</taxon>
        <taxon>Burkholderiales</taxon>
        <taxon>Oxalobacteraceae</taxon>
        <taxon>Telluria group</taxon>
        <taxon>Duganella</taxon>
    </lineage>
</organism>
<keyword evidence="4" id="KW-1185">Reference proteome</keyword>
<dbReference type="GO" id="GO:0008270">
    <property type="term" value="F:zinc ion binding"/>
    <property type="evidence" value="ECO:0007669"/>
    <property type="project" value="InterPro"/>
</dbReference>
<dbReference type="GO" id="GO:0008237">
    <property type="term" value="F:metallopeptidase activity"/>
    <property type="evidence" value="ECO:0007669"/>
    <property type="project" value="InterPro"/>
</dbReference>
<feature type="transmembrane region" description="Helical" evidence="1">
    <location>
        <begin position="481"/>
        <end position="499"/>
    </location>
</feature>
<dbReference type="OrthoDB" id="100605at2"/>
<dbReference type="RefSeq" id="WP_070245971.1">
    <property type="nucleotide sequence ID" value="NZ_LROM01000025.1"/>
</dbReference>
<dbReference type="InterPro" id="IPR014782">
    <property type="entry name" value="Peptidase_M1_dom"/>
</dbReference>
<dbReference type="PATRIC" id="fig|762836.4.peg.342"/>
<keyword evidence="1" id="KW-0472">Membrane</keyword>
<feature type="transmembrane region" description="Helical" evidence="1">
    <location>
        <begin position="527"/>
        <end position="550"/>
    </location>
</feature>
<dbReference type="AlphaFoldDB" id="A0A1E7X7A9"/>
<evidence type="ECO:0000313" key="3">
    <source>
        <dbReference type="EMBL" id="OFA08950.1"/>
    </source>
</evidence>
<feature type="transmembrane region" description="Helical" evidence="1">
    <location>
        <begin position="176"/>
        <end position="195"/>
    </location>
</feature>
<sequence length="1198" mass="134533">MLMEFFKFDLRYQLRQPLLWVTAFVLGLMAFGATTSDAVVVGGAIGNVHRNAPVVVVQLLGAFTVLSMLTVTIFIAGAVLRDTEVGISDMLFATPMRKYQYLVGRFLAGLAACLAMFVVIALGTVIGPMMPWVDAVRVGPVPLHAYLWAFAWLVIPNLVFIGALLMLLAATTRSMMMVYLGVLAFFVLWGVAGVLTRDVSNEWVAVLLDPFGMRAFGRATRYFTSAEANTIVPPVAGYLLANRALWLGVALACFGATLVLFKPQRAGTGRRWWGRKRSTAAAAAAAAVPVLPATTVLPAIVPRFGPGTAWQQCWHILRFDAAAVFKSVPFLVMLIFGMANFIGAASQGSKMFGTAIYPVTYMMLETLQGSFSFLLIIVLTFYAGELIFRDRQFKVADVSDALPVPDWAPLVAKSLALVGVVFGFLLVGALTAMCVQLLKGGVPVEPGLYLQALLLDSASFVMLGLLALVLQVLVNNKFIGYLAIVLYMVAQLVLGALHFDHNLYNFASLPQLKYSDMNGYGHFLLGWSWFAVYWGCATLALLAVAQAFWVRGLVLPWRRRVRAAGSRLRGPSGVLLALCLAGFAGTGAWIFHNTNQLNRYQPGNVRMDEQARYEKSYRRYKDLPQPRVTDVRADVDIYPDQRRVIVRGHYRMENKSGAPLAELRLQLNPDVTTRFANLPAHTVVSDDQALGFRVLRLAQPIAAGAQLELDFTVDVHPEGFTNQGAPDGINLKGTFFNNGAFFPRFGYQPDMELKDRNERRKRGLGEPQRMARLEDEKARANNVFGDTDWINFETTVSTSSDQIAMAPGYLQNSWEKDGRRYFHYKMDRPMVGFFAYLSARWNVKKGEWRGLPIEVYYDARHGYNVDRMITSTQKSLDYFVANFTPYQFRQVRILEFPRYQSFAQSFANTIPYSEGIGFIADLRDRDNIDYVFYVTAHEMAHQWWGHQVVGANVQGASMLIESLAQYSALMVMEKEYGRNKLRRFLRFELDAYLRGRGGEVIEELPLYRVENQDYIHYRKGSLVFYRLRDEIGEDAVNRALKRFLQDKGYQQAPYTTSRELLEYLRAEAPQDKQALITDLFEKIVLYDNRVTEASAKKRPDGQWDVTLKLHLAKLEADGKGKETPRAYDEPVEIGIFARAPGAKEADEKVLYLEKRLLRGSDPVLTVTVKDKPFEVGIDPYNKMIDRVPGDNRKEVGNE</sequence>
<comment type="caution">
    <text evidence="3">The sequence shown here is derived from an EMBL/GenBank/DDBJ whole genome shotgun (WGS) entry which is preliminary data.</text>
</comment>
<feature type="transmembrane region" description="Helical" evidence="1">
    <location>
        <begin position="321"/>
        <end position="341"/>
    </location>
</feature>
<dbReference type="InterPro" id="IPR027268">
    <property type="entry name" value="Peptidase_M4/M1_CTD_sf"/>
</dbReference>
<feature type="transmembrane region" description="Helical" evidence="1">
    <location>
        <begin position="146"/>
        <end position="169"/>
    </location>
</feature>
<keyword evidence="1" id="KW-0812">Transmembrane</keyword>
<evidence type="ECO:0000256" key="1">
    <source>
        <dbReference type="SAM" id="Phobius"/>
    </source>
</evidence>
<feature type="transmembrane region" description="Helical" evidence="1">
    <location>
        <begin position="54"/>
        <end position="80"/>
    </location>
</feature>
<feature type="transmembrane region" description="Helical" evidence="1">
    <location>
        <begin position="370"/>
        <end position="388"/>
    </location>
</feature>
<evidence type="ECO:0000313" key="4">
    <source>
        <dbReference type="Proteomes" id="UP000175989"/>
    </source>
</evidence>
<dbReference type="Proteomes" id="UP000175989">
    <property type="component" value="Unassembled WGS sequence"/>
</dbReference>
<accession>A0A1E7X7A9</accession>
<name>A0A1E7X7A9_9BURK</name>
<gene>
    <name evidence="3" type="ORF">DUPY_03220</name>
</gene>
<reference evidence="4" key="1">
    <citation type="journal article" date="2016" name="Front. Microbiol.">
        <title>Molecular Keys to the Janthinobacterium and Duganella spp. Interaction with the Plant Pathogen Fusarium graminearum.</title>
        <authorList>
            <person name="Haack F.S."/>
            <person name="Poehlein A."/>
            <person name="Kroger C."/>
            <person name="Voigt C.A."/>
            <person name="Piepenbring M."/>
            <person name="Bode H.B."/>
            <person name="Daniel R."/>
            <person name="Schafer W."/>
            <person name="Streit W.R."/>
        </authorList>
    </citation>
    <scope>NUCLEOTIDE SEQUENCE [LARGE SCALE GENOMIC DNA]</scope>
    <source>
        <strain evidence="4">T54</strain>
    </source>
</reference>
<dbReference type="EMBL" id="LROM01000025">
    <property type="protein sequence ID" value="OFA08950.1"/>
    <property type="molecule type" value="Genomic_DNA"/>
</dbReference>
<feature type="transmembrane region" description="Helical" evidence="1">
    <location>
        <begin position="244"/>
        <end position="261"/>
    </location>
</feature>
<feature type="transmembrane region" description="Helical" evidence="1">
    <location>
        <begin position="450"/>
        <end position="474"/>
    </location>
</feature>
<proteinExistence type="predicted"/>
<protein>
    <submittedName>
        <fullName evidence="3">ABC-2 family transporter protein</fullName>
    </submittedName>
</protein>
<feature type="domain" description="Peptidase M1 membrane alanine aminopeptidase" evidence="2">
    <location>
        <begin position="871"/>
        <end position="1065"/>
    </location>
</feature>